<dbReference type="HAMAP" id="MF_00249">
    <property type="entry name" value="HslU"/>
    <property type="match status" value="1"/>
</dbReference>
<feature type="binding site" evidence="6">
    <location>
        <position position="427"/>
    </location>
    <ligand>
        <name>ATP</name>
        <dbReference type="ChEBI" id="CHEBI:30616"/>
    </ligand>
</feature>
<gene>
    <name evidence="6 9" type="primary">hslU</name>
    <name evidence="9" type="ORF">GTO87_04695</name>
</gene>
<dbReference type="GeneID" id="89599738"/>
<dbReference type="GO" id="GO:0036402">
    <property type="term" value="F:proteasome-activating activity"/>
    <property type="evidence" value="ECO:0007669"/>
    <property type="project" value="UniProtKB-UniRule"/>
</dbReference>
<organism evidence="9 10">
    <name type="scientific">Ligilactobacillus saerimneri</name>
    <dbReference type="NCBI Taxonomy" id="228229"/>
    <lineage>
        <taxon>Bacteria</taxon>
        <taxon>Bacillati</taxon>
        <taxon>Bacillota</taxon>
        <taxon>Bacilli</taxon>
        <taxon>Lactobacillales</taxon>
        <taxon>Lactobacillaceae</taxon>
        <taxon>Ligilactobacillus</taxon>
    </lineage>
</organism>
<dbReference type="InterPro" id="IPR027417">
    <property type="entry name" value="P-loop_NTPase"/>
</dbReference>
<name>A0A7H9EJU1_9LACO</name>
<evidence type="ECO:0000256" key="4">
    <source>
        <dbReference type="ARBA" id="ARBA00022840"/>
    </source>
</evidence>
<dbReference type="NCBIfam" id="NF003544">
    <property type="entry name" value="PRK05201.1"/>
    <property type="match status" value="1"/>
</dbReference>
<dbReference type="SUPFAM" id="SSF52540">
    <property type="entry name" value="P-loop containing nucleoside triphosphate hydrolases"/>
    <property type="match status" value="1"/>
</dbReference>
<feature type="domain" description="AAA+ ATPase" evidence="7">
    <location>
        <begin position="51"/>
        <end position="370"/>
    </location>
</feature>
<dbReference type="GO" id="GO:0016887">
    <property type="term" value="F:ATP hydrolysis activity"/>
    <property type="evidence" value="ECO:0007669"/>
    <property type="project" value="InterPro"/>
</dbReference>
<dbReference type="GO" id="GO:0009376">
    <property type="term" value="C:HslUV protease complex"/>
    <property type="evidence" value="ECO:0007669"/>
    <property type="project" value="UniProtKB-UniRule"/>
</dbReference>
<evidence type="ECO:0000256" key="5">
    <source>
        <dbReference type="ARBA" id="ARBA00023186"/>
    </source>
</evidence>
<protein>
    <recommendedName>
        <fullName evidence="6">ATP-dependent protease ATPase subunit HslU</fullName>
    </recommendedName>
    <alternativeName>
        <fullName evidence="6">Unfoldase HslU</fullName>
    </alternativeName>
</protein>
<feature type="binding site" evidence="6">
    <location>
        <position position="290"/>
    </location>
    <ligand>
        <name>ATP</name>
        <dbReference type="ChEBI" id="CHEBI:30616"/>
    </ligand>
</feature>
<dbReference type="SMART" id="SM01086">
    <property type="entry name" value="ClpB_D2-small"/>
    <property type="match status" value="1"/>
</dbReference>
<keyword evidence="9" id="KW-0645">Protease</keyword>
<dbReference type="PANTHER" id="PTHR48102">
    <property type="entry name" value="ATP-DEPENDENT CLP PROTEASE ATP-BINDING SUBUNIT CLPX-LIKE, MITOCHONDRIAL-RELATED"/>
    <property type="match status" value="1"/>
</dbReference>
<evidence type="ECO:0000256" key="6">
    <source>
        <dbReference type="HAMAP-Rule" id="MF_00249"/>
    </source>
</evidence>
<dbReference type="GO" id="GO:0005524">
    <property type="term" value="F:ATP binding"/>
    <property type="evidence" value="ECO:0007669"/>
    <property type="project" value="UniProtKB-UniRule"/>
</dbReference>
<feature type="binding site" evidence="6">
    <location>
        <position position="20"/>
    </location>
    <ligand>
        <name>ATP</name>
        <dbReference type="ChEBI" id="CHEBI:30616"/>
    </ligand>
</feature>
<dbReference type="InterPro" id="IPR004491">
    <property type="entry name" value="HslU"/>
</dbReference>
<dbReference type="GO" id="GO:0043335">
    <property type="term" value="P:protein unfolding"/>
    <property type="evidence" value="ECO:0007669"/>
    <property type="project" value="UniProtKB-UniRule"/>
</dbReference>
<dbReference type="NCBIfam" id="TIGR00390">
    <property type="entry name" value="hslU"/>
    <property type="match status" value="1"/>
</dbReference>
<dbReference type="InterPro" id="IPR019489">
    <property type="entry name" value="Clp_ATPase_C"/>
</dbReference>
<dbReference type="Pfam" id="PF07724">
    <property type="entry name" value="AAA_2"/>
    <property type="match status" value="1"/>
</dbReference>
<dbReference type="Gene3D" id="1.10.8.60">
    <property type="match status" value="1"/>
</dbReference>
<dbReference type="InterPro" id="IPR003593">
    <property type="entry name" value="AAA+_ATPase"/>
</dbReference>
<feature type="binding site" evidence="6">
    <location>
        <begin position="62"/>
        <end position="67"/>
    </location>
    <ligand>
        <name>ATP</name>
        <dbReference type="ChEBI" id="CHEBI:30616"/>
    </ligand>
</feature>
<dbReference type="GO" id="GO:0008233">
    <property type="term" value="F:peptidase activity"/>
    <property type="evidence" value="ECO:0007669"/>
    <property type="project" value="UniProtKB-KW"/>
</dbReference>
<dbReference type="FunFam" id="3.40.50.300:FF:000213">
    <property type="entry name" value="ATP-dependent protease ATPase subunit HslU"/>
    <property type="match status" value="1"/>
</dbReference>
<reference evidence="9 10" key="1">
    <citation type="submission" date="2020-01" db="EMBL/GenBank/DDBJ databases">
        <title>Complete and circular genome sequences of six lactobacillus isolates from horses.</title>
        <authorList>
            <person name="Hassan H.M."/>
        </authorList>
    </citation>
    <scope>NUCLEOTIDE SEQUENCE [LARGE SCALE GENOMIC DNA]</scope>
    <source>
        <strain evidence="9 10">1A</strain>
    </source>
</reference>
<dbReference type="Proteomes" id="UP000510886">
    <property type="component" value="Chromosome"/>
</dbReference>
<feature type="domain" description="Clp ATPase C-terminal" evidence="8">
    <location>
        <begin position="369"/>
        <end position="468"/>
    </location>
</feature>
<keyword evidence="5 6" id="KW-0143">Chaperone</keyword>
<dbReference type="KEGG" id="lsw:GTO87_04695"/>
<comment type="function">
    <text evidence="6">ATPase subunit of a proteasome-like degradation complex; this subunit has chaperone activity. The binding of ATP and its subsequent hydrolysis by HslU are essential for unfolding of protein substrates subsequently hydrolyzed by HslV. HslU recognizes the N-terminal part of its protein substrates and unfolds these before they are guided to HslV for hydrolysis.</text>
</comment>
<evidence type="ECO:0000256" key="2">
    <source>
        <dbReference type="ARBA" id="ARBA00022490"/>
    </source>
</evidence>
<evidence type="ECO:0000256" key="1">
    <source>
        <dbReference type="ARBA" id="ARBA00009771"/>
    </source>
</evidence>
<dbReference type="AlphaFoldDB" id="A0A7H9EJU1"/>
<keyword evidence="2 6" id="KW-0963">Cytoplasm</keyword>
<evidence type="ECO:0000259" key="7">
    <source>
        <dbReference type="SMART" id="SM00382"/>
    </source>
</evidence>
<sequence length="477" mass="53486">MNPIDKTPKQIVAELDQFIVGQTAAKKAIAVALRNRYRRLQLAKDLQDEITPKNLLMIGPTGVGKTEIARRLAKIVNAPFVKVEATKFTEVGYVGRDVESMVRDLVEVAYGLVEKSMYKEVRGQALKKANNRLVKLLVPAQKQNTNSNSTNDFFKMMQEMQQSIQNGQNPWMGAKNQEDEGTVTDEIKNQRMSVAEQLRNGLLEQQEVTLLVDDPSQKFKNEAGMLGQMGIDLSDTLGAMMPQKKVERTMTVAEAREYLIREESAKLVNSADLADAAIKKAENTGIIFIDEIDKITSKNSNNNGSVSREGVQRDILPIVEGSQIKTKYGLVNTDHILFIASGAFHESKPSDLIAELQGRFPIRVELDDLTEEDFVKILTEPNNALIKQYIAMIGTDNIKVTFTIESIHKMAQIAYQVNHETENIGARRLHTILEKLLEDILYEGPDMEMGEITVTEAYVTEKIGNIVKDKDLSRYIL</sequence>
<comment type="subcellular location">
    <subcellularLocation>
        <location evidence="6">Cytoplasm</location>
    </subcellularLocation>
</comment>
<dbReference type="PANTHER" id="PTHR48102:SF3">
    <property type="entry name" value="ATP-DEPENDENT PROTEASE ATPASE SUBUNIT HSLU"/>
    <property type="match status" value="1"/>
</dbReference>
<evidence type="ECO:0000313" key="9">
    <source>
        <dbReference type="EMBL" id="QLL77968.1"/>
    </source>
</evidence>
<dbReference type="InterPro" id="IPR050052">
    <property type="entry name" value="ATP-dep_Clp_protease_ClpX"/>
</dbReference>
<keyword evidence="4 6" id="KW-0067">ATP-binding</keyword>
<feature type="binding site" evidence="6">
    <location>
        <position position="355"/>
    </location>
    <ligand>
        <name>ATP</name>
        <dbReference type="ChEBI" id="CHEBI:30616"/>
    </ligand>
</feature>
<accession>A0A7H9EJU1</accession>
<keyword evidence="3 6" id="KW-0547">Nucleotide-binding</keyword>
<dbReference type="SMART" id="SM00382">
    <property type="entry name" value="AAA"/>
    <property type="match status" value="1"/>
</dbReference>
<dbReference type="Gene3D" id="3.40.50.300">
    <property type="entry name" value="P-loop containing nucleotide triphosphate hydrolases"/>
    <property type="match status" value="2"/>
</dbReference>
<evidence type="ECO:0000256" key="3">
    <source>
        <dbReference type="ARBA" id="ARBA00022741"/>
    </source>
</evidence>
<dbReference type="RefSeq" id="WP_009554373.1">
    <property type="nucleotide sequence ID" value="NZ_CP047418.1"/>
</dbReference>
<dbReference type="CDD" id="cd19498">
    <property type="entry name" value="RecA-like_HslU"/>
    <property type="match status" value="1"/>
</dbReference>
<evidence type="ECO:0000259" key="8">
    <source>
        <dbReference type="SMART" id="SM01086"/>
    </source>
</evidence>
<comment type="similarity">
    <text evidence="1 6">Belongs to the ClpX chaperone family. HslU subfamily.</text>
</comment>
<dbReference type="Pfam" id="PF00004">
    <property type="entry name" value="AAA"/>
    <property type="match status" value="1"/>
</dbReference>
<comment type="subunit">
    <text evidence="6">A double ring-shaped homohexamer of HslV is capped on each side by a ring-shaped HslU homohexamer. The assembly of the HslU/HslV complex is dependent on binding of ATP.</text>
</comment>
<evidence type="ECO:0000313" key="10">
    <source>
        <dbReference type="Proteomes" id="UP000510886"/>
    </source>
</evidence>
<proteinExistence type="inferred from homology"/>
<keyword evidence="9" id="KW-0378">Hydrolase</keyword>
<dbReference type="InterPro" id="IPR003959">
    <property type="entry name" value="ATPase_AAA_core"/>
</dbReference>
<dbReference type="EMBL" id="CP047418">
    <property type="protein sequence ID" value="QLL77968.1"/>
    <property type="molecule type" value="Genomic_DNA"/>
</dbReference>